<evidence type="ECO:0000313" key="11">
    <source>
        <dbReference type="EMBL" id="CBA27495.1"/>
    </source>
</evidence>
<dbReference type="GO" id="GO:0015138">
    <property type="term" value="F:fumarate transmembrane transporter activity"/>
    <property type="evidence" value="ECO:0007669"/>
    <property type="project" value="TreeGrafter"/>
</dbReference>
<keyword evidence="8 10" id="KW-0472">Membrane</keyword>
<accession>C9Y805</accession>
<evidence type="ECO:0000256" key="1">
    <source>
        <dbReference type="ARBA" id="ARBA00004651"/>
    </source>
</evidence>
<evidence type="ECO:0000256" key="7">
    <source>
        <dbReference type="ARBA" id="ARBA00022989"/>
    </source>
</evidence>
<dbReference type="PANTHER" id="PTHR42865:SF1">
    <property type="entry name" value="AEROBIC C4-DICARBOXYLATE TRANSPORT PROTEIN"/>
    <property type="match status" value="1"/>
</dbReference>
<dbReference type="PROSITE" id="PS00713">
    <property type="entry name" value="NA_DICARBOXYL_SYMP_1"/>
    <property type="match status" value="1"/>
</dbReference>
<feature type="transmembrane region" description="Helical" evidence="10">
    <location>
        <begin position="210"/>
        <end position="231"/>
    </location>
</feature>
<evidence type="ECO:0000256" key="2">
    <source>
        <dbReference type="ARBA" id="ARBA00006148"/>
    </source>
</evidence>
<evidence type="ECO:0000256" key="9">
    <source>
        <dbReference type="ARBA" id="ARBA00053346"/>
    </source>
</evidence>
<dbReference type="EMBL" id="FN543104">
    <property type="protein sequence ID" value="CBA27495.1"/>
    <property type="molecule type" value="Genomic_DNA"/>
</dbReference>
<comment type="function">
    <text evidence="9">Responsible for the transport of dicarboxylates such as succinate, fumarate, and malate from the periplasm across the membrane.</text>
</comment>
<dbReference type="PRINTS" id="PR00173">
    <property type="entry name" value="EDTRNSPORT"/>
</dbReference>
<keyword evidence="4 10" id="KW-1003">Cell membrane</keyword>
<proteinExistence type="inferred from homology"/>
<name>C9Y805_CURXX</name>
<keyword evidence="5 10" id="KW-0812">Transmembrane</keyword>
<organism evidence="11">
    <name type="scientific">Curvibacter symbiont subsp. Hydra magnipapillata</name>
    <dbReference type="NCBI Taxonomy" id="667019"/>
    <lineage>
        <taxon>Bacteria</taxon>
        <taxon>Pseudomonadati</taxon>
        <taxon>Pseudomonadota</taxon>
        <taxon>Betaproteobacteria</taxon>
        <taxon>Burkholderiales</taxon>
        <taxon>Comamonadaceae</taxon>
        <taxon>Curvibacter</taxon>
    </lineage>
</organism>
<feature type="transmembrane region" description="Helical" evidence="10">
    <location>
        <begin position="102"/>
        <end position="125"/>
    </location>
</feature>
<dbReference type="InterPro" id="IPR018107">
    <property type="entry name" value="Na-dicarboxylate_symporter_CS"/>
</dbReference>
<evidence type="ECO:0000256" key="4">
    <source>
        <dbReference type="ARBA" id="ARBA00022475"/>
    </source>
</evidence>
<protein>
    <recommendedName>
        <fullName evidence="10">C4-dicarboxylate transport protein</fullName>
    </recommendedName>
</protein>
<dbReference type="SUPFAM" id="SSF118215">
    <property type="entry name" value="Proton glutamate symport protein"/>
    <property type="match status" value="1"/>
</dbReference>
<comment type="caution">
    <text evidence="10">Lacks conserved residue(s) required for the propagation of feature annotation.</text>
</comment>
<dbReference type="GO" id="GO:0015141">
    <property type="term" value="F:succinate transmembrane transporter activity"/>
    <property type="evidence" value="ECO:0007669"/>
    <property type="project" value="TreeGrafter"/>
</dbReference>
<dbReference type="GO" id="GO:0015366">
    <property type="term" value="F:malate:proton symporter activity"/>
    <property type="evidence" value="ECO:0007669"/>
    <property type="project" value="TreeGrafter"/>
</dbReference>
<reference evidence="11" key="1">
    <citation type="journal article" date="2010" name="Nature">
        <title>The dynamic genome of Hydra.</title>
        <authorList>
            <person name="Chapman J.A."/>
            <person name="Kirkness E.F."/>
            <person name="Simakov O."/>
            <person name="Hampson S.E."/>
            <person name="Mitros T."/>
            <person name="Weinmaier T."/>
            <person name="Rattei T."/>
            <person name="Balasubramanian P.G."/>
            <person name="Borman J."/>
            <person name="Busam D."/>
            <person name="Disbennett K."/>
            <person name="Pfannkoch C."/>
            <person name="Sumin N."/>
            <person name="Sutton G."/>
            <person name="Viswanathan L."/>
            <person name="Walenz B."/>
            <person name="Goodstein D.M."/>
            <person name="Hellsten U."/>
            <person name="Kawashima T."/>
            <person name="Prochnik S.E."/>
            <person name="Putnam N.H."/>
            <person name="Shu S."/>
            <person name="Blumberg B."/>
            <person name="Dana C.E."/>
            <person name="Gee L."/>
            <person name="Kibler D.F."/>
            <person name="Law L."/>
            <person name="Lindgens D."/>
            <person name="Martinez D.E."/>
            <person name="Peng J."/>
            <person name="Wigge P.A."/>
            <person name="Bertulat B."/>
            <person name="Guder C."/>
            <person name="Nakamura Y."/>
            <person name="Ozbek S."/>
            <person name="Watanabe H."/>
            <person name="Khalturin K."/>
            <person name="Hemmrich G."/>
            <person name="Franke A."/>
            <person name="Augustin R."/>
            <person name="Fraune S."/>
            <person name="Hayakawa E."/>
            <person name="Hayakawa S."/>
            <person name="Hirose M."/>
            <person name="Hwang J."/>
            <person name="Ikeo K."/>
            <person name="Nishimiya-Fujisawa C."/>
            <person name="Ogura A."/>
            <person name="Takahashi T."/>
            <person name="Steinmetz P.R."/>
            <person name="Zhang X."/>
            <person name="Aufschnaiter R."/>
            <person name="Eder M.K."/>
            <person name="Gorny A.K."/>
            <person name="Salvenmoser W."/>
            <person name="Heimberg A.M."/>
            <person name="Wheeler B.M."/>
            <person name="Peterson K.J."/>
            <person name="Boettger A."/>
            <person name="Tischler P."/>
            <person name="Wolf A."/>
            <person name="Gojobori T."/>
            <person name="Remington K.A."/>
            <person name="Strausberg R.L."/>
            <person name="Venter J."/>
            <person name="Technau U."/>
            <person name="Hobmayer B."/>
            <person name="Bosch T.C."/>
            <person name="Holstein T.W."/>
            <person name="Fujisawa T."/>
            <person name="Bode H.R."/>
            <person name="David C.N."/>
            <person name="Rokhsar D.S."/>
            <person name="Steele R.E."/>
        </authorList>
    </citation>
    <scope>NUCLEOTIDE SEQUENCE</scope>
</reference>
<dbReference type="GO" id="GO:0070778">
    <property type="term" value="P:L-aspartate transmembrane transport"/>
    <property type="evidence" value="ECO:0007669"/>
    <property type="project" value="TreeGrafter"/>
</dbReference>
<dbReference type="NCBIfam" id="NF009587">
    <property type="entry name" value="PRK13027.1"/>
    <property type="match status" value="1"/>
</dbReference>
<evidence type="ECO:0000256" key="6">
    <source>
        <dbReference type="ARBA" id="ARBA00022847"/>
    </source>
</evidence>
<dbReference type="Pfam" id="PF00375">
    <property type="entry name" value="SDF"/>
    <property type="match status" value="1"/>
</dbReference>
<comment type="subcellular location">
    <subcellularLocation>
        <location evidence="1 10">Cell membrane</location>
        <topology evidence="1 10">Multi-pass membrane protein</topology>
    </subcellularLocation>
</comment>
<keyword evidence="3 10" id="KW-0813">Transport</keyword>
<feature type="transmembrane region" description="Helical" evidence="10">
    <location>
        <begin position="66"/>
        <end position="90"/>
    </location>
</feature>
<feature type="transmembrane region" description="Helical" evidence="10">
    <location>
        <begin position="251"/>
        <end position="270"/>
    </location>
</feature>
<dbReference type="AlphaFoldDB" id="C9Y805"/>
<dbReference type="NCBIfam" id="NF002461">
    <property type="entry name" value="PRK01663.1"/>
    <property type="match status" value="1"/>
</dbReference>
<dbReference type="InterPro" id="IPR001991">
    <property type="entry name" value="Na-dicarboxylate_symporter"/>
</dbReference>
<feature type="transmembrane region" description="Helical" evidence="10">
    <location>
        <begin position="35"/>
        <end position="54"/>
    </location>
</feature>
<keyword evidence="7 10" id="KW-1133">Transmembrane helix</keyword>
<dbReference type="GO" id="GO:0005886">
    <property type="term" value="C:plasma membrane"/>
    <property type="evidence" value="ECO:0007669"/>
    <property type="project" value="UniProtKB-SubCell"/>
</dbReference>
<evidence type="ECO:0000256" key="5">
    <source>
        <dbReference type="ARBA" id="ARBA00022692"/>
    </source>
</evidence>
<evidence type="ECO:0000256" key="3">
    <source>
        <dbReference type="ARBA" id="ARBA00022448"/>
    </source>
</evidence>
<evidence type="ECO:0000256" key="10">
    <source>
        <dbReference type="HAMAP-Rule" id="MF_01300"/>
    </source>
</evidence>
<dbReference type="Gene3D" id="1.10.3860.10">
    <property type="entry name" value="Sodium:dicarboxylate symporter"/>
    <property type="match status" value="1"/>
</dbReference>
<comment type="function">
    <text evidence="10">Responsible for the transport of dicarboxylates such as succinate, fumarate, and malate across the membrane.</text>
</comment>
<dbReference type="InterPro" id="IPR036458">
    <property type="entry name" value="Na:dicarbo_symporter_sf"/>
</dbReference>
<feature type="transmembrane region" description="Helical" evidence="10">
    <location>
        <begin position="170"/>
        <end position="190"/>
    </location>
</feature>
<sequence>MARARFVLIASANQPLSRRPLMSSTPGRKPLYKSLYVQVLTAVALGVFLGHFFPQTGADMKPLGDAFIKLIKMIIAPIIFCTVVVGIAGMEDMKKVGKTGGLALLYFEVVSTVALIIGLVVVNLLQPGSGMHVDPASLDTKGIAAYTAPGKMQGTVDFLLNIIPTSVIDAFAKGEILQVLLFSVLFGFALHKFGGRGTMVFDLIEKTSHVLFDIVAIIMKVAPIGAFGAMAFTIGKYGVDSLFSLGKLMGAFYVTCLIFVFGVLGIISRLHGFSVWRFVRYIKEELLIVLGTSSSESVLPRMMEKLENLGARKSVVGLVIPTGYSFNLDGTSIYLTMAAVFIAQATDTPMDLTQQLTLLAVLLLTSKGAAGITGSGFIVLAATLSAVGHVPVAGLALILGIDRFMSEARALTNLVGNGVATLVVAKWTGDLDMERLTQGLANPTTIEAQEPEVLLDQKVATMAVPADAR</sequence>
<gene>
    <name evidence="11" type="primary">dctA2</name>
    <name evidence="10" type="synonym">dctA</name>
    <name evidence="11" type="ORF">Csp_A02560</name>
</gene>
<dbReference type="PROSITE" id="PS00714">
    <property type="entry name" value="NA_DICARBOXYL_SYMP_2"/>
    <property type="match status" value="1"/>
</dbReference>
<evidence type="ECO:0000256" key="8">
    <source>
        <dbReference type="ARBA" id="ARBA00023136"/>
    </source>
</evidence>
<comment type="similarity">
    <text evidence="2 10">Belongs to the dicarboxylate/amino acid:cation symporter (DAACS) (TC 2.A.23) family.</text>
</comment>
<dbReference type="HAMAP" id="MF_01300">
    <property type="entry name" value="C4_dicarb_transport"/>
    <property type="match status" value="1"/>
</dbReference>
<dbReference type="InterPro" id="IPR023954">
    <property type="entry name" value="C4_dicarb_transport"/>
</dbReference>
<dbReference type="FunFam" id="1.10.3860.10:FF:000001">
    <property type="entry name" value="C4-dicarboxylate transport protein"/>
    <property type="match status" value="1"/>
</dbReference>
<feature type="transmembrane region" description="Helical" evidence="10">
    <location>
        <begin position="378"/>
        <end position="401"/>
    </location>
</feature>
<keyword evidence="6 10" id="KW-0769">Symport</keyword>
<dbReference type="PANTHER" id="PTHR42865">
    <property type="entry name" value="PROTON/GLUTAMATE-ASPARTATE SYMPORTER"/>
    <property type="match status" value="1"/>
</dbReference>